<evidence type="ECO:0000259" key="3">
    <source>
        <dbReference type="Pfam" id="PF00501"/>
    </source>
</evidence>
<accession>A0A382JXY9</accession>
<dbReference type="Gene3D" id="3.40.50.12780">
    <property type="entry name" value="N-terminal domain of ligase-like"/>
    <property type="match status" value="1"/>
</dbReference>
<dbReference type="EMBL" id="UINC01076974">
    <property type="protein sequence ID" value="SVC16649.1"/>
    <property type="molecule type" value="Genomic_DNA"/>
</dbReference>
<evidence type="ECO:0000256" key="2">
    <source>
        <dbReference type="ARBA" id="ARBA00022598"/>
    </source>
</evidence>
<proteinExistence type="inferred from homology"/>
<feature type="non-terminal residue" evidence="4">
    <location>
        <position position="1"/>
    </location>
</feature>
<keyword evidence="2" id="KW-0436">Ligase</keyword>
<dbReference type="PANTHER" id="PTHR24096:SF149">
    <property type="entry name" value="AMP-BINDING DOMAIN-CONTAINING PROTEIN-RELATED"/>
    <property type="match status" value="1"/>
</dbReference>
<dbReference type="GO" id="GO:0016405">
    <property type="term" value="F:CoA-ligase activity"/>
    <property type="evidence" value="ECO:0007669"/>
    <property type="project" value="TreeGrafter"/>
</dbReference>
<dbReference type="InterPro" id="IPR020459">
    <property type="entry name" value="AMP-binding"/>
</dbReference>
<dbReference type="InterPro" id="IPR000873">
    <property type="entry name" value="AMP-dep_synth/lig_dom"/>
</dbReference>
<evidence type="ECO:0000256" key="1">
    <source>
        <dbReference type="ARBA" id="ARBA00006432"/>
    </source>
</evidence>
<dbReference type="AlphaFoldDB" id="A0A382JXY9"/>
<dbReference type="PRINTS" id="PR00154">
    <property type="entry name" value="AMPBINDING"/>
</dbReference>
<dbReference type="CDD" id="cd04433">
    <property type="entry name" value="AFD_class_I"/>
    <property type="match status" value="1"/>
</dbReference>
<evidence type="ECO:0000313" key="4">
    <source>
        <dbReference type="EMBL" id="SVC16649.1"/>
    </source>
</evidence>
<dbReference type="SUPFAM" id="SSF56801">
    <property type="entry name" value="Acetyl-CoA synthetase-like"/>
    <property type="match status" value="1"/>
</dbReference>
<reference evidence="4" key="1">
    <citation type="submission" date="2018-05" db="EMBL/GenBank/DDBJ databases">
        <authorList>
            <person name="Lanie J.A."/>
            <person name="Ng W.-L."/>
            <person name="Kazmierczak K.M."/>
            <person name="Andrzejewski T.M."/>
            <person name="Davidsen T.M."/>
            <person name="Wayne K.J."/>
            <person name="Tettelin H."/>
            <person name="Glass J.I."/>
            <person name="Rusch D."/>
            <person name="Podicherti R."/>
            <person name="Tsui H.-C.T."/>
            <person name="Winkler M.E."/>
        </authorList>
    </citation>
    <scope>NUCLEOTIDE SEQUENCE</scope>
</reference>
<comment type="similarity">
    <text evidence="1">Belongs to the ATP-dependent AMP-binding enzyme family.</text>
</comment>
<dbReference type="PROSITE" id="PS00455">
    <property type="entry name" value="AMP_BINDING"/>
    <property type="match status" value="1"/>
</dbReference>
<dbReference type="InterPro" id="IPR042099">
    <property type="entry name" value="ANL_N_sf"/>
</dbReference>
<protein>
    <recommendedName>
        <fullName evidence="3">AMP-dependent synthetase/ligase domain-containing protein</fullName>
    </recommendedName>
</protein>
<dbReference type="PANTHER" id="PTHR24096">
    <property type="entry name" value="LONG-CHAIN-FATTY-ACID--COA LIGASE"/>
    <property type="match status" value="1"/>
</dbReference>
<feature type="domain" description="AMP-dependent synthetase/ligase" evidence="3">
    <location>
        <begin position="9"/>
        <end position="347"/>
    </location>
</feature>
<organism evidence="4">
    <name type="scientific">marine metagenome</name>
    <dbReference type="NCBI Taxonomy" id="408172"/>
    <lineage>
        <taxon>unclassified sequences</taxon>
        <taxon>metagenomes</taxon>
        <taxon>ecological metagenomes</taxon>
    </lineage>
</organism>
<gene>
    <name evidence="4" type="ORF">METZ01_LOCUS269503</name>
</gene>
<feature type="non-terminal residue" evidence="4">
    <location>
        <position position="395"/>
    </location>
</feature>
<dbReference type="Pfam" id="PF00501">
    <property type="entry name" value="AMP-binding"/>
    <property type="match status" value="1"/>
</dbReference>
<name>A0A382JXY9_9ZZZZ</name>
<dbReference type="InterPro" id="IPR020845">
    <property type="entry name" value="AMP-binding_CS"/>
</dbReference>
<sequence length="395" mass="44132">MNSIPEFLKKSVECNPKKTAIITQDQKYSYEEIDQMSSSVAQNLSNYPKNSVVSMMLENSIEFIITYLGILKSANIAHIIPPNISKMNLSNQIASAEPKCVISSKQYLIKLDEPKFNLDKLDVTKISSERNFDEKKINSNDFAYLIYTSGTTGKPKGIAITHANVLFSTKNIVDKLEYKKTDREILPLSLSHSFGLGCLHTGLYVGSTIILHKNSTNIENILNSISEYHATTLAAVPATLSKMVENYYGNTKLDCENLRLIITNTTTISENIIKKIMGVLKTGKIATYYGLTEASRSTFMVFDEKLGKYNSVGLPASNIEIKIESSDDLEKNGEICIKGPNVIESYWENEEMDRNIENGWLKTSDIGHLDEEGYLYLDGRIDDMINVGGEKVIPS</sequence>